<dbReference type="GO" id="GO:0005794">
    <property type="term" value="C:Golgi apparatus"/>
    <property type="evidence" value="ECO:0007669"/>
    <property type="project" value="TreeGrafter"/>
</dbReference>
<dbReference type="HOGENOM" id="CLU_1099973_0_0_1"/>
<reference evidence="4" key="1">
    <citation type="submission" date="2015-04" db="UniProtKB">
        <authorList>
            <consortium name="EnsemblPlants"/>
        </authorList>
    </citation>
    <scope>IDENTIFICATION</scope>
</reference>
<sequence>MAAAAEAEAVMARLKVRDLLLRGQYASLLCLPHRSAPGAGGSRSLETVDSLSIFRAKDYDATIEFYWAPVLAESNSDGVAVPDDRLIRGAPMNKHFTFWKGADVLVFNSYLWWMTDDKIQILRGADEDMSKDIVEMEREEAYRLVLHQVTRWLERNVDPKSARVFFVTASPTHVDAGGGDCYDQTSPMGAINAASYCGSTSRRMLQVPGAAASAPAAAAAAALARVPRGRSKGREENKKESEGRKRGGRRKRG</sequence>
<evidence type="ECO:0000313" key="5">
    <source>
        <dbReference type="Proteomes" id="UP000008021"/>
    </source>
</evidence>
<evidence type="ECO:0000256" key="1">
    <source>
        <dbReference type="ARBA" id="ARBA00007727"/>
    </source>
</evidence>
<evidence type="ECO:0000259" key="3">
    <source>
        <dbReference type="Pfam" id="PF13839"/>
    </source>
</evidence>
<accession>A0A0E0C8G9</accession>
<dbReference type="EnsemblPlants" id="OMERI01G29910.1">
    <property type="protein sequence ID" value="OMERI01G29910.1"/>
    <property type="gene ID" value="OMERI01G29910"/>
</dbReference>
<evidence type="ECO:0000313" key="4">
    <source>
        <dbReference type="EnsemblPlants" id="OMERI01G29910.1"/>
    </source>
</evidence>
<dbReference type="STRING" id="40149.A0A0E0C8G9"/>
<dbReference type="Proteomes" id="UP000008021">
    <property type="component" value="Chromosome 1"/>
</dbReference>
<reference evidence="4" key="2">
    <citation type="submission" date="2018-05" db="EMBL/GenBank/DDBJ databases">
        <title>OmerRS3 (Oryza meridionalis Reference Sequence Version 3).</title>
        <authorList>
            <person name="Zhang J."/>
            <person name="Kudrna D."/>
            <person name="Lee S."/>
            <person name="Talag J."/>
            <person name="Welchert J."/>
            <person name="Wing R.A."/>
        </authorList>
    </citation>
    <scope>NUCLEOTIDE SEQUENCE [LARGE SCALE GENOMIC DNA]</scope>
    <source>
        <strain evidence="4">cv. OR44</strain>
    </source>
</reference>
<dbReference type="PANTHER" id="PTHR32285">
    <property type="entry name" value="PROTEIN TRICHOME BIREFRINGENCE-LIKE 9-RELATED"/>
    <property type="match status" value="1"/>
</dbReference>
<comment type="similarity">
    <text evidence="1">Belongs to the PC-esterase family. TBL subfamily.</text>
</comment>
<feature type="compositionally biased region" description="Basic and acidic residues" evidence="2">
    <location>
        <begin position="232"/>
        <end position="245"/>
    </location>
</feature>
<dbReference type="Pfam" id="PF13839">
    <property type="entry name" value="PC-Esterase"/>
    <property type="match status" value="1"/>
</dbReference>
<dbReference type="Gramene" id="OMERI01G29910.1">
    <property type="protein sequence ID" value="OMERI01G29910.1"/>
    <property type="gene ID" value="OMERI01G29910"/>
</dbReference>
<proteinExistence type="inferred from homology"/>
<feature type="domain" description="Trichome birefringence-like C-terminal" evidence="3">
    <location>
        <begin position="18"/>
        <end position="192"/>
    </location>
</feature>
<organism evidence="4">
    <name type="scientific">Oryza meridionalis</name>
    <dbReference type="NCBI Taxonomy" id="40149"/>
    <lineage>
        <taxon>Eukaryota</taxon>
        <taxon>Viridiplantae</taxon>
        <taxon>Streptophyta</taxon>
        <taxon>Embryophyta</taxon>
        <taxon>Tracheophyta</taxon>
        <taxon>Spermatophyta</taxon>
        <taxon>Magnoliopsida</taxon>
        <taxon>Liliopsida</taxon>
        <taxon>Poales</taxon>
        <taxon>Poaceae</taxon>
        <taxon>BOP clade</taxon>
        <taxon>Oryzoideae</taxon>
        <taxon>Oryzeae</taxon>
        <taxon>Oryzinae</taxon>
        <taxon>Oryza</taxon>
    </lineage>
</organism>
<dbReference type="InterPro" id="IPR026057">
    <property type="entry name" value="TBL_C"/>
</dbReference>
<feature type="region of interest" description="Disordered" evidence="2">
    <location>
        <begin position="223"/>
        <end position="253"/>
    </location>
</feature>
<dbReference type="eggNOG" id="ENOG502QTQP">
    <property type="taxonomic scope" value="Eukaryota"/>
</dbReference>
<dbReference type="GO" id="GO:0016413">
    <property type="term" value="F:O-acetyltransferase activity"/>
    <property type="evidence" value="ECO:0007669"/>
    <property type="project" value="InterPro"/>
</dbReference>
<protein>
    <recommendedName>
        <fullName evidence="3">Trichome birefringence-like C-terminal domain-containing protein</fullName>
    </recommendedName>
</protein>
<dbReference type="InterPro" id="IPR029962">
    <property type="entry name" value="TBL"/>
</dbReference>
<dbReference type="PANTHER" id="PTHR32285:SF67">
    <property type="entry name" value="XYLAN O-ACETYLTRANSFERASE 11-RELATED"/>
    <property type="match status" value="1"/>
</dbReference>
<name>A0A0E0C8G9_9ORYZ</name>
<evidence type="ECO:0000256" key="2">
    <source>
        <dbReference type="SAM" id="MobiDB-lite"/>
    </source>
</evidence>
<dbReference type="AlphaFoldDB" id="A0A0E0C8G9"/>
<keyword evidence="5" id="KW-1185">Reference proteome</keyword>